<reference evidence="2 3" key="1">
    <citation type="journal article" date="2011" name="J. Bacteriol.">
        <title>Complete genome sequence of Paenibacillus polymyxa SC2, a strain of plant growth-promoting Rhizobacterium with broad-spectrum antimicrobial activity.</title>
        <authorList>
            <person name="Ma M."/>
            <person name="Wang C."/>
            <person name="Ding Y."/>
            <person name="Li L."/>
            <person name="Shen D."/>
            <person name="Jiang X."/>
            <person name="Guan D."/>
            <person name="Cao F."/>
            <person name="Chen H."/>
            <person name="Feng R."/>
            <person name="Wang X."/>
            <person name="Ge Y."/>
            <person name="Yao L."/>
            <person name="Bing X."/>
            <person name="Yang X."/>
            <person name="Li J."/>
            <person name="Du B."/>
        </authorList>
    </citation>
    <scope>NUCLEOTIDE SEQUENCE [LARGE SCALE GENOMIC DNA]</scope>
    <source>
        <strain evidence="2 3">SC2</strain>
    </source>
</reference>
<dbReference type="KEGG" id="ppm:PPSC2_16125"/>
<dbReference type="AlphaFoldDB" id="E3E9C9"/>
<dbReference type="HOGENOM" id="CLU_029389_5_0_9"/>
<dbReference type="OrthoDB" id="2546654at2"/>
<organism evidence="2 3">
    <name type="scientific">Paenibacillus polymyxa (strain SC2)</name>
    <name type="common">Bacillus polymyxa</name>
    <dbReference type="NCBI Taxonomy" id="886882"/>
    <lineage>
        <taxon>Bacteria</taxon>
        <taxon>Bacillati</taxon>
        <taxon>Bacillota</taxon>
        <taxon>Bacilli</taxon>
        <taxon>Bacillales</taxon>
        <taxon>Paenibacillaceae</taxon>
        <taxon>Paenibacillus</taxon>
    </lineage>
</organism>
<protein>
    <submittedName>
        <fullName evidence="2">Peptidase c14 caspase catalytic subunit p20</fullName>
    </submittedName>
</protein>
<dbReference type="PANTHER" id="PTHR48104:SF30">
    <property type="entry name" value="METACASPASE-1"/>
    <property type="match status" value="1"/>
</dbReference>
<proteinExistence type="predicted"/>
<dbReference type="GO" id="GO:0004197">
    <property type="term" value="F:cysteine-type endopeptidase activity"/>
    <property type="evidence" value="ECO:0007669"/>
    <property type="project" value="InterPro"/>
</dbReference>
<dbReference type="InterPro" id="IPR011600">
    <property type="entry name" value="Pept_C14_caspase"/>
</dbReference>
<dbReference type="InterPro" id="IPR029030">
    <property type="entry name" value="Caspase-like_dom_sf"/>
</dbReference>
<accession>E3E9C9</accession>
<evidence type="ECO:0000313" key="2">
    <source>
        <dbReference type="EMBL" id="ADO57402.1"/>
    </source>
</evidence>
<dbReference type="PANTHER" id="PTHR48104">
    <property type="entry name" value="METACASPASE-4"/>
    <property type="match status" value="1"/>
</dbReference>
<name>E3E9C9_PAEPS</name>
<sequence length="405" mass="45860">MAKGYSLHIGLNFIDPQHYAGWDGRLIACEADAKDMELISRSLNYNNTSTLLTANATINNVATEIKKAATDLENGDIFFLTFSGHGGTSTDLNHDELDTHDETWCLYDGQVLDDELFELWSLFKEGVRIIILSDSCYSGTVSRARHYGLDTDTNIDTVNNIRYKFMPLEIAKRTYKNNINFYTNKVKHVIKNKNSIELKCSVKLISGCQDNQTSADGDINGYFTAKLLEVWNEGKFRGNYKDFYEKLKSIMPPTQTPNYYNIGITNTEFDNQKPFTIQDIIIPVRTLYVEDPIFPSSRSNVTDVIIEQIKREIEKTLEPLAQGNEGYVRCENLELNGTNLKARVLIRHKHKSNGITIYAAKTWVDIDTDVMNPDPEDLKVCINSPIGNICITLADLIKLIATLLL</sequence>
<dbReference type="EMBL" id="CP002213">
    <property type="protein sequence ID" value="ADO57402.1"/>
    <property type="molecule type" value="Genomic_DNA"/>
</dbReference>
<dbReference type="Proteomes" id="UP000006868">
    <property type="component" value="Chromosome"/>
</dbReference>
<dbReference type="Gene3D" id="3.40.50.1460">
    <property type="match status" value="1"/>
</dbReference>
<evidence type="ECO:0000259" key="1">
    <source>
        <dbReference type="Pfam" id="PF00656"/>
    </source>
</evidence>
<dbReference type="GO" id="GO:0005737">
    <property type="term" value="C:cytoplasm"/>
    <property type="evidence" value="ECO:0007669"/>
    <property type="project" value="TreeGrafter"/>
</dbReference>
<feature type="domain" description="Peptidase C14 caspase" evidence="1">
    <location>
        <begin position="14"/>
        <end position="261"/>
    </location>
</feature>
<dbReference type="GO" id="GO:0006508">
    <property type="term" value="P:proteolysis"/>
    <property type="evidence" value="ECO:0007669"/>
    <property type="project" value="InterPro"/>
</dbReference>
<dbReference type="PATRIC" id="fig|886882.15.peg.3444"/>
<dbReference type="RefSeq" id="WP_013371988.1">
    <property type="nucleotide sequence ID" value="NC_014622.2"/>
</dbReference>
<evidence type="ECO:0000313" key="3">
    <source>
        <dbReference type="Proteomes" id="UP000006868"/>
    </source>
</evidence>
<dbReference type="Pfam" id="PF00656">
    <property type="entry name" value="Peptidase_C14"/>
    <property type="match status" value="1"/>
</dbReference>
<gene>
    <name evidence="2" type="ORF">PPSC2_16125</name>
</gene>
<dbReference type="SUPFAM" id="SSF52129">
    <property type="entry name" value="Caspase-like"/>
    <property type="match status" value="1"/>
</dbReference>
<dbReference type="eggNOG" id="COG4249">
    <property type="taxonomic scope" value="Bacteria"/>
</dbReference>
<dbReference type="InterPro" id="IPR050452">
    <property type="entry name" value="Metacaspase"/>
</dbReference>